<dbReference type="SUPFAM" id="SSF53335">
    <property type="entry name" value="S-adenosyl-L-methionine-dependent methyltransferases"/>
    <property type="match status" value="1"/>
</dbReference>
<dbReference type="InterPro" id="IPR001678">
    <property type="entry name" value="MeTrfase_RsmB-F_NOP2_dom"/>
</dbReference>
<comment type="caution">
    <text evidence="8">The sequence shown here is derived from an EMBL/GenBank/DDBJ whole genome shotgun (WGS) entry which is preliminary data.</text>
</comment>
<evidence type="ECO:0000256" key="4">
    <source>
        <dbReference type="ARBA" id="ARBA00022884"/>
    </source>
</evidence>
<feature type="compositionally biased region" description="Acidic residues" evidence="6">
    <location>
        <begin position="81"/>
        <end position="91"/>
    </location>
</feature>
<dbReference type="AlphaFoldDB" id="A0A699ZC19"/>
<dbReference type="PROSITE" id="PS51686">
    <property type="entry name" value="SAM_MT_RSMB_NOP"/>
    <property type="match status" value="1"/>
</dbReference>
<dbReference type="GO" id="GO:0008173">
    <property type="term" value="F:RNA methyltransferase activity"/>
    <property type="evidence" value="ECO:0007669"/>
    <property type="project" value="InterPro"/>
</dbReference>
<dbReference type="GO" id="GO:0003723">
    <property type="term" value="F:RNA binding"/>
    <property type="evidence" value="ECO:0007669"/>
    <property type="project" value="UniProtKB-UniRule"/>
</dbReference>
<evidence type="ECO:0000313" key="8">
    <source>
        <dbReference type="EMBL" id="GFH13012.1"/>
    </source>
</evidence>
<keyword evidence="4 5" id="KW-0694">RNA-binding</keyword>
<keyword evidence="3 5" id="KW-0949">S-adenosyl-L-methionine</keyword>
<feature type="non-terminal residue" evidence="8">
    <location>
        <position position="1"/>
    </location>
</feature>
<comment type="similarity">
    <text evidence="5">Belongs to the class I-like SAM-binding methyltransferase superfamily. RsmB/NOP family.</text>
</comment>
<protein>
    <submittedName>
        <fullName evidence="8">SAM_MT_RSMB_NOP domain-containing protein</fullName>
    </submittedName>
</protein>
<dbReference type="InterPro" id="IPR023267">
    <property type="entry name" value="RCMT"/>
</dbReference>
<evidence type="ECO:0000256" key="6">
    <source>
        <dbReference type="SAM" id="MobiDB-lite"/>
    </source>
</evidence>
<accession>A0A699ZC19</accession>
<feature type="compositionally biased region" description="Low complexity" evidence="6">
    <location>
        <begin position="94"/>
        <end position="104"/>
    </location>
</feature>
<sequence length="139" mass="15001">AELLDAASALVRPGGVLVYSTCSIEDDENEQQSTSFLQRHPEFELEPITADELQRRESMPAQASADTPQLLTIDWSSELSLTEEWEEEEQPADQQQGGKAAKQAGRQRRGKGQGRGQGKTGSSGFSGSLRQGHAGDSNA</sequence>
<keyword evidence="2 5" id="KW-0808">Transferase</keyword>
<evidence type="ECO:0000256" key="2">
    <source>
        <dbReference type="ARBA" id="ARBA00022679"/>
    </source>
</evidence>
<dbReference type="EMBL" id="BLLF01000566">
    <property type="protein sequence ID" value="GFH13012.1"/>
    <property type="molecule type" value="Genomic_DNA"/>
</dbReference>
<proteinExistence type="inferred from homology"/>
<feature type="domain" description="SAM-dependent MTase RsmB/NOP-type" evidence="7">
    <location>
        <begin position="1"/>
        <end position="76"/>
    </location>
</feature>
<dbReference type="PANTHER" id="PTHR22807:SF61">
    <property type="entry name" value="NOL1_NOP2_SUN FAMILY PROTEIN _ ANTITERMINATION NUSB DOMAIN-CONTAINING PROTEIN"/>
    <property type="match status" value="1"/>
</dbReference>
<evidence type="ECO:0000256" key="5">
    <source>
        <dbReference type="PROSITE-ProRule" id="PRU01023"/>
    </source>
</evidence>
<reference evidence="8 9" key="1">
    <citation type="submission" date="2020-02" db="EMBL/GenBank/DDBJ databases">
        <title>Draft genome sequence of Haematococcus lacustris strain NIES-144.</title>
        <authorList>
            <person name="Morimoto D."/>
            <person name="Nakagawa S."/>
            <person name="Yoshida T."/>
            <person name="Sawayama S."/>
        </authorList>
    </citation>
    <scope>NUCLEOTIDE SEQUENCE [LARGE SCALE GENOMIC DNA]</scope>
    <source>
        <strain evidence="8 9">NIES-144</strain>
    </source>
</reference>
<evidence type="ECO:0000259" key="7">
    <source>
        <dbReference type="PROSITE" id="PS51686"/>
    </source>
</evidence>
<dbReference type="InterPro" id="IPR049560">
    <property type="entry name" value="MeTrfase_RsmB-F_NOP2_cat"/>
</dbReference>
<dbReference type="InterPro" id="IPR029063">
    <property type="entry name" value="SAM-dependent_MTases_sf"/>
</dbReference>
<evidence type="ECO:0000256" key="3">
    <source>
        <dbReference type="ARBA" id="ARBA00022691"/>
    </source>
</evidence>
<evidence type="ECO:0000256" key="1">
    <source>
        <dbReference type="ARBA" id="ARBA00022603"/>
    </source>
</evidence>
<evidence type="ECO:0000313" key="9">
    <source>
        <dbReference type="Proteomes" id="UP000485058"/>
    </source>
</evidence>
<organism evidence="8 9">
    <name type="scientific">Haematococcus lacustris</name>
    <name type="common">Green alga</name>
    <name type="synonym">Haematococcus pluvialis</name>
    <dbReference type="NCBI Taxonomy" id="44745"/>
    <lineage>
        <taxon>Eukaryota</taxon>
        <taxon>Viridiplantae</taxon>
        <taxon>Chlorophyta</taxon>
        <taxon>core chlorophytes</taxon>
        <taxon>Chlorophyceae</taxon>
        <taxon>CS clade</taxon>
        <taxon>Chlamydomonadales</taxon>
        <taxon>Haematococcaceae</taxon>
        <taxon>Haematococcus</taxon>
    </lineage>
</organism>
<keyword evidence="1 5" id="KW-0489">Methyltransferase</keyword>
<comment type="caution">
    <text evidence="5">Lacks conserved residue(s) required for the propagation of feature annotation.</text>
</comment>
<dbReference type="GO" id="GO:0001510">
    <property type="term" value="P:RNA methylation"/>
    <property type="evidence" value="ECO:0007669"/>
    <property type="project" value="InterPro"/>
</dbReference>
<feature type="active site" description="Nucleophile" evidence="5">
    <location>
        <position position="22"/>
    </location>
</feature>
<name>A0A699ZC19_HAELA</name>
<keyword evidence="9" id="KW-1185">Reference proteome</keyword>
<dbReference type="Gene3D" id="3.40.50.150">
    <property type="entry name" value="Vaccinia Virus protein VP39"/>
    <property type="match status" value="1"/>
</dbReference>
<feature type="region of interest" description="Disordered" evidence="6">
    <location>
        <begin position="27"/>
        <end position="139"/>
    </location>
</feature>
<dbReference type="PANTHER" id="PTHR22807">
    <property type="entry name" value="NOP2 YEAST -RELATED NOL1/NOP2/FMU SUN DOMAIN-CONTAINING"/>
    <property type="match status" value="1"/>
</dbReference>
<gene>
    <name evidence="8" type="ORF">HaLaN_08811</name>
</gene>
<dbReference type="Proteomes" id="UP000485058">
    <property type="component" value="Unassembled WGS sequence"/>
</dbReference>
<dbReference type="Pfam" id="PF01189">
    <property type="entry name" value="Methyltr_RsmB-F"/>
    <property type="match status" value="1"/>
</dbReference>